<evidence type="ECO:0000256" key="2">
    <source>
        <dbReference type="ARBA" id="ARBA00022692"/>
    </source>
</evidence>
<comment type="subcellular location">
    <subcellularLocation>
        <location evidence="1">Endoplasmic reticulum membrane</location>
        <topology evidence="1">Single-pass membrane protein</topology>
    </subcellularLocation>
</comment>
<dbReference type="FunFam" id="1.10.287.110:FF:000116">
    <property type="entry name" value="Erj5p"/>
    <property type="match status" value="1"/>
</dbReference>
<evidence type="ECO:0000256" key="4">
    <source>
        <dbReference type="ARBA" id="ARBA00022824"/>
    </source>
</evidence>
<keyword evidence="2 10" id="KW-0812">Transmembrane</keyword>
<keyword evidence="5 10" id="KW-1133">Transmembrane helix</keyword>
<keyword evidence="7" id="KW-0143">Chaperone</keyword>
<accession>A0A4C2E7T0</accession>
<feature type="chain" id="PRO_5020523549" description="J domain-containing protein" evidence="11">
    <location>
        <begin position="24"/>
        <end position="301"/>
    </location>
</feature>
<dbReference type="CDD" id="cd06257">
    <property type="entry name" value="DnaJ"/>
    <property type="match status" value="1"/>
</dbReference>
<keyword evidence="14" id="KW-1185">Reference proteome</keyword>
<keyword evidence="4" id="KW-0256">Endoplasmic reticulum</keyword>
<organism evidence="13 14">
    <name type="scientific">Zygosaccharomyces mellis</name>
    <dbReference type="NCBI Taxonomy" id="42258"/>
    <lineage>
        <taxon>Eukaryota</taxon>
        <taxon>Fungi</taxon>
        <taxon>Dikarya</taxon>
        <taxon>Ascomycota</taxon>
        <taxon>Saccharomycotina</taxon>
        <taxon>Saccharomycetes</taxon>
        <taxon>Saccharomycetales</taxon>
        <taxon>Saccharomycetaceae</taxon>
        <taxon>Zygosaccharomyces</taxon>
    </lineage>
</organism>
<proteinExistence type="inferred from homology"/>
<dbReference type="GO" id="GO:0006457">
    <property type="term" value="P:protein folding"/>
    <property type="evidence" value="ECO:0007669"/>
    <property type="project" value="UniProtKB-ARBA"/>
</dbReference>
<dbReference type="SMART" id="SM00271">
    <property type="entry name" value="DnaJ"/>
    <property type="match status" value="1"/>
</dbReference>
<dbReference type="OrthoDB" id="413400at2759"/>
<dbReference type="PANTHER" id="PTHR44653">
    <property type="entry name" value="DNAJ HOMOLOG SUBFAMILY C MEMBER 1"/>
    <property type="match status" value="1"/>
</dbReference>
<feature type="compositionally biased region" description="Basic and acidic residues" evidence="9">
    <location>
        <begin position="248"/>
        <end position="262"/>
    </location>
</feature>
<evidence type="ECO:0000256" key="9">
    <source>
        <dbReference type="SAM" id="MobiDB-lite"/>
    </source>
</evidence>
<feature type="region of interest" description="Disordered" evidence="9">
    <location>
        <begin position="248"/>
        <end position="301"/>
    </location>
</feature>
<feature type="domain" description="J" evidence="12">
    <location>
        <begin position="43"/>
        <end position="107"/>
    </location>
</feature>
<gene>
    <name evidence="13" type="ORF">ZYGM_002625</name>
</gene>
<keyword evidence="3 11" id="KW-0732">Signal</keyword>
<evidence type="ECO:0000256" key="8">
    <source>
        <dbReference type="ARBA" id="ARBA00061004"/>
    </source>
</evidence>
<evidence type="ECO:0000313" key="13">
    <source>
        <dbReference type="EMBL" id="GCF00226.1"/>
    </source>
</evidence>
<dbReference type="Pfam" id="PF00226">
    <property type="entry name" value="DnaJ"/>
    <property type="match status" value="1"/>
</dbReference>
<dbReference type="AlphaFoldDB" id="A0A4C2E7T0"/>
<feature type="signal peptide" evidence="11">
    <location>
        <begin position="1"/>
        <end position="23"/>
    </location>
</feature>
<evidence type="ECO:0000256" key="11">
    <source>
        <dbReference type="SAM" id="SignalP"/>
    </source>
</evidence>
<comment type="similarity">
    <text evidence="8">Belongs to the DnaJ family.</text>
</comment>
<dbReference type="PANTHER" id="PTHR44653:SF2">
    <property type="entry name" value="DNAJ HOMOLOG SUBFAMILY C MEMBER 1"/>
    <property type="match status" value="1"/>
</dbReference>
<protein>
    <recommendedName>
        <fullName evidence="12">J domain-containing protein</fullName>
    </recommendedName>
</protein>
<evidence type="ECO:0000313" key="14">
    <source>
        <dbReference type="Proteomes" id="UP000301737"/>
    </source>
</evidence>
<comment type="caution">
    <text evidence="13">The sequence shown here is derived from an EMBL/GenBank/DDBJ whole genome shotgun (WGS) entry which is preliminary data.</text>
</comment>
<evidence type="ECO:0000256" key="3">
    <source>
        <dbReference type="ARBA" id="ARBA00022729"/>
    </source>
</evidence>
<feature type="transmembrane region" description="Helical" evidence="10">
    <location>
        <begin position="131"/>
        <end position="149"/>
    </location>
</feature>
<reference evidence="13 14" key="1">
    <citation type="submission" date="2019-01" db="EMBL/GenBank/DDBJ databases">
        <title>Draft Genome Sequencing of Zygosaccharomyces mellis Ca-7.</title>
        <authorList>
            <person name="Shiwa Y."/>
            <person name="Kanesaki Y."/>
            <person name="Ishige T."/>
            <person name="Mura K."/>
            <person name="Hori T."/>
            <person name="Tamura T."/>
        </authorList>
    </citation>
    <scope>NUCLEOTIDE SEQUENCE [LARGE SCALE GENOMIC DNA]</scope>
    <source>
        <strain evidence="13 14">Ca-7</strain>
    </source>
</reference>
<evidence type="ECO:0000259" key="12">
    <source>
        <dbReference type="PROSITE" id="PS50076"/>
    </source>
</evidence>
<keyword evidence="6 10" id="KW-0472">Membrane</keyword>
<sequence>MSSVRFGIWLLLICAIGYCFTSAEVEIFQLQQELAKKYGSDIDFYKFLKLPNLQGSTAKEITKNFRKLSKKYHPDKNSKFKKLYGRLNIATQVLSNENTRQTYDYYLKHGFPDYDFSKGGFFFKRVQPKTWFVLFFVYISASIIHYVLLKTQAQGQRKRIQFFIDQVKSQDDSHGLGEKNLTFQQYAEDEPKQITVRYGDVFLKEEEDVETPISVDTIPEPSVLETLFFRLPWILIKPCVKPFLNDKRQEKQEKQGKSENSKKIGKINAEVQGDKPKKGSTPKSNQKILPNGKVLTARKKK</sequence>
<dbReference type="InterPro" id="IPR036869">
    <property type="entry name" value="J_dom_sf"/>
</dbReference>
<evidence type="ECO:0000256" key="6">
    <source>
        <dbReference type="ARBA" id="ARBA00023136"/>
    </source>
</evidence>
<name>A0A4C2E7T0_9SACH</name>
<dbReference type="Proteomes" id="UP000301737">
    <property type="component" value="Unassembled WGS sequence"/>
</dbReference>
<dbReference type="Gene3D" id="1.10.287.110">
    <property type="entry name" value="DnaJ domain"/>
    <property type="match status" value="1"/>
</dbReference>
<evidence type="ECO:0000256" key="7">
    <source>
        <dbReference type="ARBA" id="ARBA00023186"/>
    </source>
</evidence>
<evidence type="ECO:0000256" key="10">
    <source>
        <dbReference type="SAM" id="Phobius"/>
    </source>
</evidence>
<dbReference type="SUPFAM" id="SSF46565">
    <property type="entry name" value="Chaperone J-domain"/>
    <property type="match status" value="1"/>
</dbReference>
<dbReference type="EMBL" id="BIMX01000016">
    <property type="protein sequence ID" value="GCF00226.1"/>
    <property type="molecule type" value="Genomic_DNA"/>
</dbReference>
<evidence type="ECO:0000256" key="1">
    <source>
        <dbReference type="ARBA" id="ARBA00004389"/>
    </source>
</evidence>
<dbReference type="GO" id="GO:0005789">
    <property type="term" value="C:endoplasmic reticulum membrane"/>
    <property type="evidence" value="ECO:0007669"/>
    <property type="project" value="UniProtKB-SubCell"/>
</dbReference>
<dbReference type="InterPro" id="IPR052606">
    <property type="entry name" value="DnaJ_domain_protein"/>
</dbReference>
<dbReference type="InterPro" id="IPR001623">
    <property type="entry name" value="DnaJ_domain"/>
</dbReference>
<evidence type="ECO:0000256" key="5">
    <source>
        <dbReference type="ARBA" id="ARBA00022989"/>
    </source>
</evidence>
<dbReference type="PROSITE" id="PS50076">
    <property type="entry name" value="DNAJ_2"/>
    <property type="match status" value="1"/>
</dbReference>